<dbReference type="InterPro" id="IPR001466">
    <property type="entry name" value="Beta-lactam-related"/>
</dbReference>
<name>A0A437MWI7_9SPHI</name>
<accession>A0A437MWI7</accession>
<evidence type="ECO:0000256" key="1">
    <source>
        <dbReference type="SAM" id="SignalP"/>
    </source>
</evidence>
<reference evidence="3 4" key="1">
    <citation type="submission" date="2019-01" db="EMBL/GenBank/DDBJ databases">
        <authorList>
            <person name="Chen W.-M."/>
        </authorList>
    </citation>
    <scope>NUCLEOTIDE SEQUENCE [LARGE SCALE GENOMIC DNA]</scope>
    <source>
        <strain evidence="3 4">YBJ-36</strain>
    </source>
</reference>
<sequence>MTSIKLKAAAFLFSSIIAVSSFAQGLKQASPAGEGFSLERLKRIDSLFATFTKDYKIAGVVGLVARHGDIVYWNASGYKDIKNNKLLDKTDMFRIASQTKAVTCVAIMMLYEEGKLVLDDPISKYIPEFAKPQVLKTFNEKDTTYTTEPANREITIRDLLTHTSGIGYAVIGSKEMRAIYAKNNIPVGFEPRKLLLADRIKILAKLPIEHQPGLRYTYGLNMDVLGYIIEVASGRSLDQFFRERIFNPLGMKDTYFYVPAEKQARLSKVFSANDKGIAVENNSTDSTGANVIYPLQKGTYYGGGAGLTSTAYDYCLFLQMLANGGKLNGKRILTANSIRLMTSNQIGDIPLGTSPNKAGFSFEVVTPKGAIAGPWNEGTFAGGGYWGSSYWVDPKAGLVVQIWTQGGGWTLGDLTNKFKAIIYGALTNDYAKK</sequence>
<feature type="chain" id="PRO_5019094896" evidence="1">
    <location>
        <begin position="24"/>
        <end position="433"/>
    </location>
</feature>
<dbReference type="GO" id="GO:0016787">
    <property type="term" value="F:hydrolase activity"/>
    <property type="evidence" value="ECO:0007669"/>
    <property type="project" value="UniProtKB-KW"/>
</dbReference>
<dbReference type="RefSeq" id="WP_127704407.1">
    <property type="nucleotide sequence ID" value="NZ_SACK01000002.1"/>
</dbReference>
<evidence type="ECO:0000259" key="2">
    <source>
        <dbReference type="Pfam" id="PF00144"/>
    </source>
</evidence>
<dbReference type="AlphaFoldDB" id="A0A437MWI7"/>
<dbReference type="InterPro" id="IPR050789">
    <property type="entry name" value="Diverse_Enzym_Activities"/>
</dbReference>
<protein>
    <submittedName>
        <fullName evidence="3">Class A beta-lactamase-related serine hydrolase</fullName>
    </submittedName>
</protein>
<evidence type="ECO:0000313" key="4">
    <source>
        <dbReference type="Proteomes" id="UP000282759"/>
    </source>
</evidence>
<dbReference type="PANTHER" id="PTHR43283:SF3">
    <property type="entry name" value="BETA-LACTAMASE FAMILY PROTEIN (AFU_ORTHOLOGUE AFUA_5G07500)"/>
    <property type="match status" value="1"/>
</dbReference>
<dbReference type="SUPFAM" id="SSF56601">
    <property type="entry name" value="beta-lactamase/transpeptidase-like"/>
    <property type="match status" value="1"/>
</dbReference>
<proteinExistence type="predicted"/>
<feature type="domain" description="Beta-lactamase-related" evidence="2">
    <location>
        <begin position="44"/>
        <end position="410"/>
    </location>
</feature>
<dbReference type="Gene3D" id="3.40.710.10">
    <property type="entry name" value="DD-peptidase/beta-lactamase superfamily"/>
    <property type="match status" value="1"/>
</dbReference>
<dbReference type="EMBL" id="SACK01000002">
    <property type="protein sequence ID" value="RVU02042.1"/>
    <property type="molecule type" value="Genomic_DNA"/>
</dbReference>
<dbReference type="PANTHER" id="PTHR43283">
    <property type="entry name" value="BETA-LACTAMASE-RELATED"/>
    <property type="match status" value="1"/>
</dbReference>
<feature type="signal peptide" evidence="1">
    <location>
        <begin position="1"/>
        <end position="23"/>
    </location>
</feature>
<organism evidence="3 4">
    <name type="scientific">Mucilaginibacter limnophilus</name>
    <dbReference type="NCBI Taxonomy" id="1932778"/>
    <lineage>
        <taxon>Bacteria</taxon>
        <taxon>Pseudomonadati</taxon>
        <taxon>Bacteroidota</taxon>
        <taxon>Sphingobacteriia</taxon>
        <taxon>Sphingobacteriales</taxon>
        <taxon>Sphingobacteriaceae</taxon>
        <taxon>Mucilaginibacter</taxon>
    </lineage>
</organism>
<dbReference type="Proteomes" id="UP000282759">
    <property type="component" value="Unassembled WGS sequence"/>
</dbReference>
<dbReference type="InterPro" id="IPR012338">
    <property type="entry name" value="Beta-lactam/transpept-like"/>
</dbReference>
<gene>
    <name evidence="3" type="ORF">EOD41_08820</name>
</gene>
<comment type="caution">
    <text evidence="3">The sequence shown here is derived from an EMBL/GenBank/DDBJ whole genome shotgun (WGS) entry which is preliminary data.</text>
</comment>
<keyword evidence="4" id="KW-1185">Reference proteome</keyword>
<dbReference type="OrthoDB" id="2247630at2"/>
<keyword evidence="3" id="KW-0378">Hydrolase</keyword>
<evidence type="ECO:0000313" key="3">
    <source>
        <dbReference type="EMBL" id="RVU02042.1"/>
    </source>
</evidence>
<dbReference type="Pfam" id="PF00144">
    <property type="entry name" value="Beta-lactamase"/>
    <property type="match status" value="1"/>
</dbReference>
<keyword evidence="1" id="KW-0732">Signal</keyword>